<dbReference type="Pfam" id="PF01297">
    <property type="entry name" value="ZnuA"/>
    <property type="match status" value="1"/>
</dbReference>
<gene>
    <name evidence="4" type="ordered locus">DEFDS_1940</name>
</gene>
<dbReference type="KEGG" id="ddf:DEFDS_1940"/>
<dbReference type="PANTHER" id="PTHR42953:SF3">
    <property type="entry name" value="HIGH-AFFINITY ZINC UPTAKE SYSTEM PROTEIN ZNUA"/>
    <property type="match status" value="1"/>
</dbReference>
<accession>D3P9K1</accession>
<dbReference type="PANTHER" id="PTHR42953">
    <property type="entry name" value="HIGH-AFFINITY ZINC UPTAKE SYSTEM PROTEIN ZNUA-RELATED"/>
    <property type="match status" value="1"/>
</dbReference>
<organism evidence="4 5">
    <name type="scientific">Deferribacter desulfuricans (strain DSM 14783 / JCM 11476 / NBRC 101012 / SSM1)</name>
    <dbReference type="NCBI Taxonomy" id="639282"/>
    <lineage>
        <taxon>Bacteria</taxon>
        <taxon>Pseudomonadati</taxon>
        <taxon>Deferribacterota</taxon>
        <taxon>Deferribacteres</taxon>
        <taxon>Deferribacterales</taxon>
        <taxon>Deferribacteraceae</taxon>
        <taxon>Deferribacter</taxon>
    </lineage>
</organism>
<dbReference type="Proteomes" id="UP000001520">
    <property type="component" value="Chromosome"/>
</dbReference>
<name>D3P9K1_DEFDS</name>
<evidence type="ECO:0000313" key="4">
    <source>
        <dbReference type="EMBL" id="BAI81391.1"/>
    </source>
</evidence>
<dbReference type="RefSeq" id="WP_013008636.1">
    <property type="nucleotide sequence ID" value="NC_013939.1"/>
</dbReference>
<keyword evidence="3" id="KW-0732">Signal</keyword>
<dbReference type="SUPFAM" id="SSF53807">
    <property type="entry name" value="Helical backbone' metal receptor"/>
    <property type="match status" value="1"/>
</dbReference>
<evidence type="ECO:0000313" key="5">
    <source>
        <dbReference type="Proteomes" id="UP000001520"/>
    </source>
</evidence>
<dbReference type="AlphaFoldDB" id="D3P9K1"/>
<keyword evidence="2" id="KW-0813">Transport</keyword>
<dbReference type="EMBL" id="AP011529">
    <property type="protein sequence ID" value="BAI81391.1"/>
    <property type="molecule type" value="Genomic_DNA"/>
</dbReference>
<dbReference type="Gene3D" id="3.40.50.1980">
    <property type="entry name" value="Nitrogenase molybdenum iron protein domain"/>
    <property type="match status" value="2"/>
</dbReference>
<dbReference type="InterPro" id="IPR050492">
    <property type="entry name" value="Bact_metal-bind_prot9"/>
</dbReference>
<dbReference type="STRING" id="639282.DEFDS_1940"/>
<dbReference type="eggNOG" id="COG0803">
    <property type="taxonomic scope" value="Bacteria"/>
</dbReference>
<sequence length="264" mass="30283">MKIKLFLISLIMLAFTYSGYCLKVATTLFPIADLISKIGKEKVDVVYLIKPGEDPHHFEPTIDDIKRLQGVSIYFAVDKRFDSFALKLAKKVLFLNDEIKSNNPHIWLSFENMKQIGKIVSQKLCELDNKGCGFYKENYDELLMEFNSLENRYKFDNVKVLECHPAWTKFLAEVGITSVGYIKKGREHEPGIKTLNRVINLAKKNGVKYIVCATNDKNKIFNKVANILNAKIIVLEPIGGYDGYTDIFKLFELNLNNLKKDINE</sequence>
<evidence type="ECO:0000256" key="2">
    <source>
        <dbReference type="ARBA" id="ARBA00022448"/>
    </source>
</evidence>
<protein>
    <submittedName>
        <fullName evidence="4">Zinc ABC transporter, substrate-binding protein</fullName>
    </submittedName>
</protein>
<dbReference type="GO" id="GO:0046872">
    <property type="term" value="F:metal ion binding"/>
    <property type="evidence" value="ECO:0007669"/>
    <property type="project" value="InterPro"/>
</dbReference>
<proteinExistence type="inferred from homology"/>
<comment type="similarity">
    <text evidence="1">Belongs to the bacterial solute-binding protein 9 family.</text>
</comment>
<dbReference type="InterPro" id="IPR006127">
    <property type="entry name" value="ZnuA-like"/>
</dbReference>
<evidence type="ECO:0000256" key="1">
    <source>
        <dbReference type="ARBA" id="ARBA00011028"/>
    </source>
</evidence>
<dbReference type="HOGENOM" id="CLU_016838_1_0_0"/>
<reference evidence="4 5" key="1">
    <citation type="journal article" date="2010" name="DNA Res.">
        <title>Bacterial lifestyle in a deep-sea hydrothermal vent chimney revealed by the genome sequence of the thermophilic bacterium Deferribacter desulfuricans SSM1.</title>
        <authorList>
            <person name="Takaki Y."/>
            <person name="Shimamura S."/>
            <person name="Nakagawa S."/>
            <person name="Fukuhara Y."/>
            <person name="Horikawa H."/>
            <person name="Ankai A."/>
            <person name="Harada T."/>
            <person name="Hosoyama A."/>
            <person name="Oguchi A."/>
            <person name="Fukui S."/>
            <person name="Fujita N."/>
            <person name="Takami H."/>
            <person name="Takai K."/>
        </authorList>
    </citation>
    <scope>NUCLEOTIDE SEQUENCE [LARGE SCALE GENOMIC DNA]</scope>
    <source>
        <strain evidence="5">DSM 14783 / JCM 11476 / NBRC 101012 / SSM1</strain>
    </source>
</reference>
<dbReference type="OrthoDB" id="9793396at2"/>
<keyword evidence="5" id="KW-1185">Reference proteome</keyword>
<evidence type="ECO:0000256" key="3">
    <source>
        <dbReference type="ARBA" id="ARBA00022729"/>
    </source>
</evidence>
<dbReference type="GO" id="GO:0030001">
    <property type="term" value="P:metal ion transport"/>
    <property type="evidence" value="ECO:0007669"/>
    <property type="project" value="InterPro"/>
</dbReference>